<name>A0ABX0V2X5_9HYPH</name>
<feature type="domain" description="Peptidase S11 D-alanyl-D-alanine carboxypeptidase A N-terminal" evidence="9">
    <location>
        <begin position="26"/>
        <end position="247"/>
    </location>
</feature>
<dbReference type="EC" id="3.4.16.4" evidence="10"/>
<evidence type="ECO:0000313" key="11">
    <source>
        <dbReference type="Proteomes" id="UP001429580"/>
    </source>
</evidence>
<dbReference type="SUPFAM" id="SSF56601">
    <property type="entry name" value="beta-lactamase/transpeptidase-like"/>
    <property type="match status" value="1"/>
</dbReference>
<keyword evidence="4" id="KW-0133">Cell shape</keyword>
<feature type="chain" id="PRO_5047072052" evidence="8">
    <location>
        <begin position="29"/>
        <end position="426"/>
    </location>
</feature>
<keyword evidence="3 10" id="KW-0378">Hydrolase</keyword>
<evidence type="ECO:0000256" key="4">
    <source>
        <dbReference type="ARBA" id="ARBA00022960"/>
    </source>
</evidence>
<evidence type="ECO:0000256" key="7">
    <source>
        <dbReference type="RuleBase" id="RU004016"/>
    </source>
</evidence>
<protein>
    <submittedName>
        <fullName evidence="10">D-alanyl-D-alanine carboxypeptidase</fullName>
        <ecNumber evidence="10">3.4.16.4</ecNumber>
    </submittedName>
</protein>
<dbReference type="PANTHER" id="PTHR21581:SF6">
    <property type="entry name" value="TRAFFICKING PROTEIN PARTICLE COMPLEX SUBUNIT 12"/>
    <property type="match status" value="1"/>
</dbReference>
<dbReference type="InterPro" id="IPR001967">
    <property type="entry name" value="Peptidase_S11_N"/>
</dbReference>
<evidence type="ECO:0000256" key="5">
    <source>
        <dbReference type="ARBA" id="ARBA00022984"/>
    </source>
</evidence>
<reference evidence="10 11" key="1">
    <citation type="submission" date="2020-03" db="EMBL/GenBank/DDBJ databases">
        <title>Genomic Encyclopedia of Type Strains, Phase IV (KMG-IV): sequencing the most valuable type-strain genomes for metagenomic binning, comparative biology and taxonomic classification.</title>
        <authorList>
            <person name="Goeker M."/>
        </authorList>
    </citation>
    <scope>NUCLEOTIDE SEQUENCE [LARGE SCALE GENOMIC DNA]</scope>
    <source>
        <strain evidence="10 11">DSM 103870</strain>
    </source>
</reference>
<dbReference type="PANTHER" id="PTHR21581">
    <property type="entry name" value="D-ALANYL-D-ALANINE CARBOXYPEPTIDASE"/>
    <property type="match status" value="1"/>
</dbReference>
<evidence type="ECO:0000256" key="1">
    <source>
        <dbReference type="ARBA" id="ARBA00007164"/>
    </source>
</evidence>
<keyword evidence="10" id="KW-0645">Protease</keyword>
<evidence type="ECO:0000256" key="6">
    <source>
        <dbReference type="ARBA" id="ARBA00023316"/>
    </source>
</evidence>
<dbReference type="PRINTS" id="PR00725">
    <property type="entry name" value="DADACBPTASE1"/>
</dbReference>
<keyword evidence="2 8" id="KW-0732">Signal</keyword>
<dbReference type="RefSeq" id="WP_166954901.1">
    <property type="nucleotide sequence ID" value="NZ_JAASQI010000009.1"/>
</dbReference>
<dbReference type="GO" id="GO:0009002">
    <property type="term" value="F:serine-type D-Ala-D-Ala carboxypeptidase activity"/>
    <property type="evidence" value="ECO:0007669"/>
    <property type="project" value="UniProtKB-EC"/>
</dbReference>
<dbReference type="Gene3D" id="3.40.710.10">
    <property type="entry name" value="DD-peptidase/beta-lactamase superfamily"/>
    <property type="match status" value="1"/>
</dbReference>
<keyword evidence="6" id="KW-0961">Cell wall biogenesis/degradation</keyword>
<dbReference type="InterPro" id="IPR018044">
    <property type="entry name" value="Peptidase_S11"/>
</dbReference>
<evidence type="ECO:0000313" key="10">
    <source>
        <dbReference type="EMBL" id="NIJ59498.1"/>
    </source>
</evidence>
<sequence length="426" mass="44073">MTRNGLRGTLAGAALLAVAALTAGGAHAGPALLVDAASGQVLYEEQAVDPWFPASVTKLMTTYVVLKEVRDGRLSLDTPLKVSANATRTPPSRMGFKPGTVLTVDNVLKMMLVKSANDLAVVLAENVAGSVDAFAAVMNGEARRLGMHGSYFVNPHGLPDTRQRVTARDLAVLARAVLNDFPQFRPYFGIGGVQLGKKIYQNTNGLIGRYPGADGMKTGFICASGFNVVATARRGGQQLIVVLLGERTAAARTIHAAELFDRGFSGPRTGTRQLDSMPPGPVAAAPDMREEICGKNRQHLADDDNAPVHAGVADDGSAIGFLTATAQQQRPTTVVEGERPGTLIKRAAVAPIPVFTGPAPGWKPAVAPTTVAAAPAAPESAQAFAAAPAAEAVAEGSAPVALQGAIRQGAARPARAAGMPLPPRRP</sequence>
<evidence type="ECO:0000256" key="2">
    <source>
        <dbReference type="ARBA" id="ARBA00022729"/>
    </source>
</evidence>
<evidence type="ECO:0000256" key="8">
    <source>
        <dbReference type="SAM" id="SignalP"/>
    </source>
</evidence>
<dbReference type="Pfam" id="PF00768">
    <property type="entry name" value="Peptidase_S11"/>
    <property type="match status" value="1"/>
</dbReference>
<dbReference type="EMBL" id="JAASQI010000009">
    <property type="protein sequence ID" value="NIJ59498.1"/>
    <property type="molecule type" value="Genomic_DNA"/>
</dbReference>
<comment type="caution">
    <text evidence="10">The sequence shown here is derived from an EMBL/GenBank/DDBJ whole genome shotgun (WGS) entry which is preliminary data.</text>
</comment>
<keyword evidence="10" id="KW-0121">Carboxypeptidase</keyword>
<evidence type="ECO:0000259" key="9">
    <source>
        <dbReference type="Pfam" id="PF00768"/>
    </source>
</evidence>
<gene>
    <name evidence="10" type="ORF">FHS82_003356</name>
</gene>
<accession>A0ABX0V2X5</accession>
<proteinExistence type="inferred from homology"/>
<dbReference type="InterPro" id="IPR012338">
    <property type="entry name" value="Beta-lactam/transpept-like"/>
</dbReference>
<keyword evidence="11" id="KW-1185">Reference proteome</keyword>
<dbReference type="Proteomes" id="UP001429580">
    <property type="component" value="Unassembled WGS sequence"/>
</dbReference>
<organism evidence="10 11">
    <name type="scientific">Pseudochelatococcus lubricantis</name>
    <dbReference type="NCBI Taxonomy" id="1538102"/>
    <lineage>
        <taxon>Bacteria</taxon>
        <taxon>Pseudomonadati</taxon>
        <taxon>Pseudomonadota</taxon>
        <taxon>Alphaproteobacteria</taxon>
        <taxon>Hyphomicrobiales</taxon>
        <taxon>Chelatococcaceae</taxon>
        <taxon>Pseudochelatococcus</taxon>
    </lineage>
</organism>
<evidence type="ECO:0000256" key="3">
    <source>
        <dbReference type="ARBA" id="ARBA00022801"/>
    </source>
</evidence>
<keyword evidence="5" id="KW-0573">Peptidoglycan synthesis</keyword>
<feature type="signal peptide" evidence="8">
    <location>
        <begin position="1"/>
        <end position="28"/>
    </location>
</feature>
<comment type="similarity">
    <text evidence="1 7">Belongs to the peptidase S11 family.</text>
</comment>